<dbReference type="HOGENOM" id="CLU_2914552_0_0_3"/>
<gene>
    <name evidence="1" type="ORF">MC7420_8118</name>
</gene>
<evidence type="ECO:0000313" key="2">
    <source>
        <dbReference type="Proteomes" id="UP000003835"/>
    </source>
</evidence>
<organism evidence="1 2">
    <name type="scientific">Coleofasciculus chthonoplastes PCC 7420</name>
    <dbReference type="NCBI Taxonomy" id="118168"/>
    <lineage>
        <taxon>Bacteria</taxon>
        <taxon>Bacillati</taxon>
        <taxon>Cyanobacteriota</taxon>
        <taxon>Cyanophyceae</taxon>
        <taxon>Coleofasciculales</taxon>
        <taxon>Coleofasciculaceae</taxon>
        <taxon>Coleofasciculus</taxon>
    </lineage>
</organism>
<accession>B4W4I6</accession>
<keyword evidence="2" id="KW-1185">Reference proteome</keyword>
<name>B4W4I6_9CYAN</name>
<evidence type="ECO:0000313" key="1">
    <source>
        <dbReference type="EMBL" id="EDX70908.1"/>
    </source>
</evidence>
<protein>
    <submittedName>
        <fullName evidence="1">Uncharacterized protein</fullName>
    </submittedName>
</protein>
<dbReference type="Proteomes" id="UP000003835">
    <property type="component" value="Unassembled WGS sequence"/>
</dbReference>
<dbReference type="EMBL" id="DS989879">
    <property type="protein sequence ID" value="EDX70908.1"/>
    <property type="molecule type" value="Genomic_DNA"/>
</dbReference>
<sequence>MFFFTIAYCLLQESLARSAIAFIVSTYLPQRESAQGSLCLSAGYLTLLLKVASIISSSDYP</sequence>
<dbReference type="STRING" id="118168.MC7420_8118"/>
<dbReference type="AlphaFoldDB" id="B4W4I6"/>
<reference evidence="1 2" key="1">
    <citation type="submission" date="2008-07" db="EMBL/GenBank/DDBJ databases">
        <authorList>
            <person name="Tandeau de Marsac N."/>
            <person name="Ferriera S."/>
            <person name="Johnson J."/>
            <person name="Kravitz S."/>
            <person name="Beeson K."/>
            <person name="Sutton G."/>
            <person name="Rogers Y.-H."/>
            <person name="Friedman R."/>
            <person name="Frazier M."/>
            <person name="Venter J.C."/>
        </authorList>
    </citation>
    <scope>NUCLEOTIDE SEQUENCE [LARGE SCALE GENOMIC DNA]</scope>
    <source>
        <strain evidence="1 2">PCC 7420</strain>
    </source>
</reference>
<proteinExistence type="predicted"/>